<feature type="transmembrane region" description="Helical" evidence="6">
    <location>
        <begin position="276"/>
        <end position="296"/>
    </location>
</feature>
<feature type="transmembrane region" description="Helical" evidence="6">
    <location>
        <begin position="246"/>
        <end position="264"/>
    </location>
</feature>
<feature type="transmembrane region" description="Helical" evidence="6">
    <location>
        <begin position="213"/>
        <end position="234"/>
    </location>
</feature>
<evidence type="ECO:0000256" key="6">
    <source>
        <dbReference type="RuleBase" id="RU363077"/>
    </source>
</evidence>
<dbReference type="GO" id="GO:0016020">
    <property type="term" value="C:membrane"/>
    <property type="evidence" value="ECO:0007669"/>
    <property type="project" value="UniProtKB-SubCell"/>
</dbReference>
<accession>A0A7S0WWH9</accession>
<feature type="transmembrane region" description="Helical" evidence="6">
    <location>
        <begin position="152"/>
        <end position="169"/>
    </location>
</feature>
<protein>
    <recommendedName>
        <fullName evidence="6">WAT1-related protein</fullName>
    </recommendedName>
</protein>
<feature type="domain" description="EamA" evidence="8">
    <location>
        <begin position="183"/>
        <end position="318"/>
    </location>
</feature>
<name>A0A7S0WWH9_9CHLO</name>
<dbReference type="InterPro" id="IPR030184">
    <property type="entry name" value="WAT1-related"/>
</dbReference>
<feature type="domain" description="EamA" evidence="8">
    <location>
        <begin position="39"/>
        <end position="167"/>
    </location>
</feature>
<keyword evidence="5 6" id="KW-0472">Membrane</keyword>
<reference evidence="9" key="1">
    <citation type="submission" date="2021-01" db="EMBL/GenBank/DDBJ databases">
        <authorList>
            <person name="Corre E."/>
            <person name="Pelletier E."/>
            <person name="Niang G."/>
            <person name="Scheremetjew M."/>
            <person name="Finn R."/>
            <person name="Kale V."/>
            <person name="Holt S."/>
            <person name="Cochrane G."/>
            <person name="Meng A."/>
            <person name="Brown T."/>
            <person name="Cohen L."/>
        </authorList>
    </citation>
    <scope>NUCLEOTIDE SEQUENCE</scope>
    <source>
        <strain evidence="9">CCMP722</strain>
    </source>
</reference>
<evidence type="ECO:0000256" key="4">
    <source>
        <dbReference type="ARBA" id="ARBA00022989"/>
    </source>
</evidence>
<evidence type="ECO:0000259" key="8">
    <source>
        <dbReference type="Pfam" id="PF00892"/>
    </source>
</evidence>
<dbReference type="PANTHER" id="PTHR31218">
    <property type="entry name" value="WAT1-RELATED PROTEIN"/>
    <property type="match status" value="1"/>
</dbReference>
<evidence type="ECO:0000313" key="9">
    <source>
        <dbReference type="EMBL" id="CAD8688580.1"/>
    </source>
</evidence>
<evidence type="ECO:0000256" key="3">
    <source>
        <dbReference type="ARBA" id="ARBA00022692"/>
    </source>
</evidence>
<evidence type="ECO:0000256" key="5">
    <source>
        <dbReference type="ARBA" id="ARBA00023136"/>
    </source>
</evidence>
<comment type="similarity">
    <text evidence="2 6">Belongs to the drug/metabolite transporter (DMT) superfamily. Plant drug/metabolite exporter (P-DME) (TC 2.A.7.4) family.</text>
</comment>
<feature type="transmembrane region" description="Helical" evidence="6">
    <location>
        <begin position="181"/>
        <end position="201"/>
    </location>
</feature>
<gene>
    <name evidence="9" type="ORF">POBO1169_LOCUS18697</name>
</gene>
<dbReference type="InterPro" id="IPR000620">
    <property type="entry name" value="EamA_dom"/>
</dbReference>
<sequence>MVPGHEHGDQGVPFLTDLPRSPSVLIFGMKQSMVVQGGLLLAQLINATYNVLAQHMLTKDGADPIIFSVYRDLAAAPILHGGAMILDGFRTPHKEDVPRIIVQGFLGVFCNQILFLVGMQMTNANVASIVNLLLPVFAGTLSILLGMDSFRWSSVTGLSMAVAGAVYMKAGGPTSHDNPNFTLGVMIIALGAFTSACYYIIQKGSLVKYPPVTVTAWEYWIGFGFMLLAGLPLVDQPGRWHLSPNAMVALFFSVIFNSVVKYALSTYCNKHVSPIVLTTWATLVPVLTVALSAIFLGTPLQWRYLGAGPIIVGTFLVTKGRVEAEKRKEEQKRRDDLYRKDDEEI</sequence>
<comment type="subcellular location">
    <subcellularLocation>
        <location evidence="1 6">Membrane</location>
        <topology evidence="1 6">Multi-pass membrane protein</topology>
    </subcellularLocation>
</comment>
<feature type="transmembrane region" description="Helical" evidence="6">
    <location>
        <begin position="100"/>
        <end position="120"/>
    </location>
</feature>
<dbReference type="Pfam" id="PF00892">
    <property type="entry name" value="EamA"/>
    <property type="match status" value="2"/>
</dbReference>
<evidence type="ECO:0000256" key="2">
    <source>
        <dbReference type="ARBA" id="ARBA00007635"/>
    </source>
</evidence>
<dbReference type="InterPro" id="IPR037185">
    <property type="entry name" value="EmrE-like"/>
</dbReference>
<evidence type="ECO:0000256" key="7">
    <source>
        <dbReference type="SAM" id="MobiDB-lite"/>
    </source>
</evidence>
<dbReference type="EMBL" id="HBFA01037416">
    <property type="protein sequence ID" value="CAD8688580.1"/>
    <property type="molecule type" value="Transcribed_RNA"/>
</dbReference>
<keyword evidence="4 6" id="KW-1133">Transmembrane helix</keyword>
<feature type="transmembrane region" description="Helical" evidence="6">
    <location>
        <begin position="126"/>
        <end position="145"/>
    </location>
</feature>
<organism evidence="9">
    <name type="scientific">Pyramimonas obovata</name>
    <dbReference type="NCBI Taxonomy" id="1411642"/>
    <lineage>
        <taxon>Eukaryota</taxon>
        <taxon>Viridiplantae</taxon>
        <taxon>Chlorophyta</taxon>
        <taxon>Pyramimonadophyceae</taxon>
        <taxon>Pyramimonadales</taxon>
        <taxon>Pyramimonadaceae</taxon>
        <taxon>Pyramimonas</taxon>
        <taxon>Pyramimonas incertae sedis</taxon>
    </lineage>
</organism>
<proteinExistence type="inferred from homology"/>
<dbReference type="AlphaFoldDB" id="A0A7S0WWH9"/>
<dbReference type="SUPFAM" id="SSF103481">
    <property type="entry name" value="Multidrug resistance efflux transporter EmrE"/>
    <property type="match status" value="2"/>
</dbReference>
<evidence type="ECO:0000256" key="1">
    <source>
        <dbReference type="ARBA" id="ARBA00004141"/>
    </source>
</evidence>
<dbReference type="GO" id="GO:0022857">
    <property type="term" value="F:transmembrane transporter activity"/>
    <property type="evidence" value="ECO:0007669"/>
    <property type="project" value="InterPro"/>
</dbReference>
<keyword evidence="3 6" id="KW-0812">Transmembrane</keyword>
<feature type="region of interest" description="Disordered" evidence="7">
    <location>
        <begin position="325"/>
        <end position="345"/>
    </location>
</feature>